<reference evidence="1 2" key="1">
    <citation type="submission" date="2019-05" db="EMBL/GenBank/DDBJ databases">
        <title>Another draft genome of Portunus trituberculatus and its Hox gene families provides insights of decapod evolution.</title>
        <authorList>
            <person name="Jeong J.-H."/>
            <person name="Song I."/>
            <person name="Kim S."/>
            <person name="Choi T."/>
            <person name="Kim D."/>
            <person name="Ryu S."/>
            <person name="Kim W."/>
        </authorList>
    </citation>
    <scope>NUCLEOTIDE SEQUENCE [LARGE SCALE GENOMIC DNA]</scope>
    <source>
        <tissue evidence="1">Muscle</tissue>
    </source>
</reference>
<comment type="caution">
    <text evidence="1">The sequence shown here is derived from an EMBL/GenBank/DDBJ whole genome shotgun (WGS) entry which is preliminary data.</text>
</comment>
<name>A0A5B7H2D2_PORTR</name>
<evidence type="ECO:0000313" key="2">
    <source>
        <dbReference type="Proteomes" id="UP000324222"/>
    </source>
</evidence>
<organism evidence="1 2">
    <name type="scientific">Portunus trituberculatus</name>
    <name type="common">Swimming crab</name>
    <name type="synonym">Neptunus trituberculatus</name>
    <dbReference type="NCBI Taxonomy" id="210409"/>
    <lineage>
        <taxon>Eukaryota</taxon>
        <taxon>Metazoa</taxon>
        <taxon>Ecdysozoa</taxon>
        <taxon>Arthropoda</taxon>
        <taxon>Crustacea</taxon>
        <taxon>Multicrustacea</taxon>
        <taxon>Malacostraca</taxon>
        <taxon>Eumalacostraca</taxon>
        <taxon>Eucarida</taxon>
        <taxon>Decapoda</taxon>
        <taxon>Pleocyemata</taxon>
        <taxon>Brachyura</taxon>
        <taxon>Eubrachyura</taxon>
        <taxon>Portunoidea</taxon>
        <taxon>Portunidae</taxon>
        <taxon>Portuninae</taxon>
        <taxon>Portunus</taxon>
    </lineage>
</organism>
<dbReference type="AlphaFoldDB" id="A0A5B7H2D2"/>
<sequence length="59" mass="6676">MPRRQPHTGPAWVSSLEPRADNRLWLGICGRGCSYYLTKPPFYLAPSLPVVDSESKDEE</sequence>
<dbReference type="EMBL" id="VSRR010023111">
    <property type="protein sequence ID" value="MPC65242.1"/>
    <property type="molecule type" value="Genomic_DNA"/>
</dbReference>
<gene>
    <name evidence="1" type="ORF">E2C01_059375</name>
</gene>
<keyword evidence="2" id="KW-1185">Reference proteome</keyword>
<protein>
    <submittedName>
        <fullName evidence="1">Uncharacterized protein</fullName>
    </submittedName>
</protein>
<proteinExistence type="predicted"/>
<accession>A0A5B7H2D2</accession>
<dbReference type="Proteomes" id="UP000324222">
    <property type="component" value="Unassembled WGS sequence"/>
</dbReference>
<evidence type="ECO:0000313" key="1">
    <source>
        <dbReference type="EMBL" id="MPC65242.1"/>
    </source>
</evidence>